<dbReference type="InterPro" id="IPR012312">
    <property type="entry name" value="Hemerythrin-like"/>
</dbReference>
<dbReference type="Pfam" id="PF01814">
    <property type="entry name" value="Hemerythrin"/>
    <property type="match status" value="1"/>
</dbReference>
<gene>
    <name evidence="3" type="ORF">HY076_00365</name>
</gene>
<sequence length="178" mass="19352">MDPGHVFDRMRGDHQRGLEGLATLEQAVAGVDSAGRLDDGAREAMRAVVRVLEGQFDTHMAAEDEVLFPALTRALPHALGQIQQLGAEHEELRSMLGSLGRLLDSPHGRVSDEQVVVQARDLVDLLRIHIRKEESAVFGVAERVLEPRMLEALADRMSSGTATPADRAPRGPSKGLKP</sequence>
<dbReference type="AlphaFoldDB" id="A0A9D6L6F5"/>
<comment type="caution">
    <text evidence="3">The sequence shown here is derived from an EMBL/GenBank/DDBJ whole genome shotgun (WGS) entry which is preliminary data.</text>
</comment>
<dbReference type="GO" id="GO:0005886">
    <property type="term" value="C:plasma membrane"/>
    <property type="evidence" value="ECO:0007669"/>
    <property type="project" value="TreeGrafter"/>
</dbReference>
<organism evidence="3 4">
    <name type="scientific">Eiseniibacteriota bacterium</name>
    <dbReference type="NCBI Taxonomy" id="2212470"/>
    <lineage>
        <taxon>Bacteria</taxon>
        <taxon>Candidatus Eiseniibacteriota</taxon>
    </lineage>
</organism>
<evidence type="ECO:0000256" key="1">
    <source>
        <dbReference type="SAM" id="MobiDB-lite"/>
    </source>
</evidence>
<proteinExistence type="predicted"/>
<accession>A0A9D6L6F5</accession>
<evidence type="ECO:0000313" key="3">
    <source>
        <dbReference type="EMBL" id="MBI3538714.1"/>
    </source>
</evidence>
<feature type="domain" description="Hemerythrin-like" evidence="2">
    <location>
        <begin position="6"/>
        <end position="139"/>
    </location>
</feature>
<dbReference type="PANTHER" id="PTHR39966">
    <property type="entry name" value="BLL2471 PROTEIN-RELATED"/>
    <property type="match status" value="1"/>
</dbReference>
<dbReference type="Gene3D" id="1.20.120.520">
    <property type="entry name" value="nmb1532 protein domain like"/>
    <property type="match status" value="1"/>
</dbReference>
<protein>
    <submittedName>
        <fullName evidence="3">Hemerythrin domain-containing protein</fullName>
    </submittedName>
</protein>
<reference evidence="3" key="1">
    <citation type="submission" date="2020-07" db="EMBL/GenBank/DDBJ databases">
        <title>Huge and variable diversity of episymbiotic CPR bacteria and DPANN archaea in groundwater ecosystems.</title>
        <authorList>
            <person name="He C.Y."/>
            <person name="Keren R."/>
            <person name="Whittaker M."/>
            <person name="Farag I.F."/>
            <person name="Doudna J."/>
            <person name="Cate J.H.D."/>
            <person name="Banfield J.F."/>
        </authorList>
    </citation>
    <scope>NUCLEOTIDE SEQUENCE</scope>
    <source>
        <strain evidence="3">NC_groundwater_928_Pr1_S-0.2um_72_17</strain>
    </source>
</reference>
<dbReference type="Proteomes" id="UP000807850">
    <property type="component" value="Unassembled WGS sequence"/>
</dbReference>
<dbReference type="PANTHER" id="PTHR39966:SF1">
    <property type="entry name" value="HEMERYTHRIN-LIKE DOMAIN-CONTAINING PROTEIN"/>
    <property type="match status" value="1"/>
</dbReference>
<evidence type="ECO:0000313" key="4">
    <source>
        <dbReference type="Proteomes" id="UP000807850"/>
    </source>
</evidence>
<name>A0A9D6L6F5_UNCEI</name>
<evidence type="ECO:0000259" key="2">
    <source>
        <dbReference type="Pfam" id="PF01814"/>
    </source>
</evidence>
<dbReference type="EMBL" id="JACQAY010000017">
    <property type="protein sequence ID" value="MBI3538714.1"/>
    <property type="molecule type" value="Genomic_DNA"/>
</dbReference>
<feature type="region of interest" description="Disordered" evidence="1">
    <location>
        <begin position="155"/>
        <end position="178"/>
    </location>
</feature>